<gene>
    <name evidence="4" type="ORF">BJN41_02045</name>
</gene>
<dbReference type="PANTHER" id="PTHR43861:SF1">
    <property type="entry name" value="TRANS-ACONITATE 2-METHYLTRANSFERASE"/>
    <property type="match status" value="1"/>
</dbReference>
<dbReference type="PANTHER" id="PTHR43861">
    <property type="entry name" value="TRANS-ACONITATE 2-METHYLTRANSFERASE-RELATED"/>
    <property type="match status" value="1"/>
</dbReference>
<accession>A0A1E8E2X7</accession>
<organism evidence="4 5">
    <name type="scientific">Acinetobacter towneri</name>
    <dbReference type="NCBI Taxonomy" id="202956"/>
    <lineage>
        <taxon>Bacteria</taxon>
        <taxon>Pseudomonadati</taxon>
        <taxon>Pseudomonadota</taxon>
        <taxon>Gammaproteobacteria</taxon>
        <taxon>Moraxellales</taxon>
        <taxon>Moraxellaceae</taxon>
        <taxon>Acinetobacter</taxon>
    </lineage>
</organism>
<evidence type="ECO:0000256" key="1">
    <source>
        <dbReference type="ARBA" id="ARBA00022603"/>
    </source>
</evidence>
<dbReference type="EMBL" id="MKQS01000005">
    <property type="protein sequence ID" value="OFE44035.1"/>
    <property type="molecule type" value="Genomic_DNA"/>
</dbReference>
<dbReference type="STRING" id="202956.BJN41_02045"/>
<reference evidence="4 5" key="1">
    <citation type="submission" date="2016-10" db="EMBL/GenBank/DDBJ databases">
        <title>Genome of airborne Acinetobacter sp. 5-2Ac02 in the hospital environment: Species near to Acinetobacter towneri.</title>
        <authorList>
            <person name="Barbosa B."/>
            <person name="Fernandez-Garcia L."/>
            <person name="Gato E."/>
            <person name="Leao R."/>
            <person name="Albano R."/>
            <person name="Fernandez B."/>
            <person name="Fernandez-Cuenca F."/>
            <person name="Marques E."/>
            <person name="Tomas M."/>
        </authorList>
    </citation>
    <scope>NUCLEOTIDE SEQUENCE [LARGE SCALE GENOMIC DNA]</scope>
    <source>
        <strain evidence="4 5">5-2Ac02</strain>
    </source>
</reference>
<protein>
    <submittedName>
        <fullName evidence="4">Methyltransferase</fullName>
    </submittedName>
</protein>
<evidence type="ECO:0000313" key="4">
    <source>
        <dbReference type="EMBL" id="OFE44035.1"/>
    </source>
</evidence>
<dbReference type="Pfam" id="PF13649">
    <property type="entry name" value="Methyltransf_25"/>
    <property type="match status" value="1"/>
</dbReference>
<feature type="domain" description="Methyltransferase" evidence="3">
    <location>
        <begin position="49"/>
        <end position="131"/>
    </location>
</feature>
<evidence type="ECO:0000313" key="5">
    <source>
        <dbReference type="Proteomes" id="UP000186931"/>
    </source>
</evidence>
<dbReference type="GO" id="GO:0032259">
    <property type="term" value="P:methylation"/>
    <property type="evidence" value="ECO:0007669"/>
    <property type="project" value="UniProtKB-KW"/>
</dbReference>
<dbReference type="eggNOG" id="COG0500">
    <property type="taxonomic scope" value="Bacteria"/>
</dbReference>
<dbReference type="InterPro" id="IPR041698">
    <property type="entry name" value="Methyltransf_25"/>
</dbReference>
<dbReference type="InterPro" id="IPR029063">
    <property type="entry name" value="SAM-dependent_MTases_sf"/>
</dbReference>
<evidence type="ECO:0000259" key="3">
    <source>
        <dbReference type="Pfam" id="PF13649"/>
    </source>
</evidence>
<dbReference type="Proteomes" id="UP000186931">
    <property type="component" value="Unassembled WGS sequence"/>
</dbReference>
<dbReference type="SUPFAM" id="SSF53335">
    <property type="entry name" value="S-adenosyl-L-methionine-dependent methyltransferases"/>
    <property type="match status" value="1"/>
</dbReference>
<dbReference type="AlphaFoldDB" id="A0A1E8E2X7"/>
<dbReference type="GO" id="GO:0008168">
    <property type="term" value="F:methyltransferase activity"/>
    <property type="evidence" value="ECO:0007669"/>
    <property type="project" value="UniProtKB-KW"/>
</dbReference>
<proteinExistence type="predicted"/>
<dbReference type="RefSeq" id="WP_070153231.1">
    <property type="nucleotide sequence ID" value="NZ_CP183897.1"/>
</dbReference>
<name>A0A1E8E2X7_9GAMM</name>
<evidence type="ECO:0000256" key="2">
    <source>
        <dbReference type="ARBA" id="ARBA00022679"/>
    </source>
</evidence>
<keyword evidence="1 4" id="KW-0489">Methyltransferase</keyword>
<sequence length="203" mass="23023">MNDSSYLAAQIISIYRRYAKSWTDLRGQLLYEKTWLDRFLGLLPAQAKILDLGCGSGRPIAAYLLQHGHQLTGVDSSDTMLEMAREHFPTQCWIEADMRSVNLNQCFDGILAWDSFFHLTPNDQRCMVEKFALWSTSNTVLMFSSGPAAGEAIGEMFGEALYHASLSQDEYRQLLKDHGFKVVKMLAEDQDCAGHTVWLAQRF</sequence>
<dbReference type="CDD" id="cd02440">
    <property type="entry name" value="AdoMet_MTases"/>
    <property type="match status" value="1"/>
</dbReference>
<dbReference type="Gene3D" id="3.40.50.150">
    <property type="entry name" value="Vaccinia Virus protein VP39"/>
    <property type="match status" value="1"/>
</dbReference>
<keyword evidence="2 4" id="KW-0808">Transferase</keyword>
<comment type="caution">
    <text evidence="4">The sequence shown here is derived from an EMBL/GenBank/DDBJ whole genome shotgun (WGS) entry which is preliminary data.</text>
</comment>